<dbReference type="Pfam" id="PF13432">
    <property type="entry name" value="TPR_16"/>
    <property type="match status" value="1"/>
</dbReference>
<dbReference type="InterPro" id="IPR019734">
    <property type="entry name" value="TPR_rpt"/>
</dbReference>
<feature type="chain" id="PRO_5011993106" evidence="4">
    <location>
        <begin position="28"/>
        <end position="186"/>
    </location>
</feature>
<comment type="caution">
    <text evidence="5">The sequence shown here is derived from an EMBL/GenBank/DDBJ whole genome shotgun (WGS) entry which is preliminary data.</text>
</comment>
<evidence type="ECO:0000256" key="4">
    <source>
        <dbReference type="SAM" id="SignalP"/>
    </source>
</evidence>
<dbReference type="InterPro" id="IPR011990">
    <property type="entry name" value="TPR-like_helical_dom_sf"/>
</dbReference>
<proteinExistence type="predicted"/>
<keyword evidence="4" id="KW-0732">Signal</keyword>
<dbReference type="Gene3D" id="1.25.40.10">
    <property type="entry name" value="Tetratricopeptide repeat domain"/>
    <property type="match status" value="1"/>
</dbReference>
<dbReference type="PANTHER" id="PTHR44858:SF1">
    <property type="entry name" value="UDP-N-ACETYLGLUCOSAMINE--PEPTIDE N-ACETYLGLUCOSAMINYLTRANSFERASE SPINDLY-RELATED"/>
    <property type="match status" value="1"/>
</dbReference>
<accession>A0A251X119</accession>
<reference evidence="5 6" key="1">
    <citation type="submission" date="2016-12" db="EMBL/GenBank/DDBJ databases">
        <title>The draft genome sequence of HSLHS2.</title>
        <authorList>
            <person name="Hu D."/>
            <person name="Wang L."/>
            <person name="Shao Z."/>
        </authorList>
    </citation>
    <scope>NUCLEOTIDE SEQUENCE [LARGE SCALE GENOMIC DNA]</scope>
    <source>
        <strain evidence="5">MCCC 1A06712</strain>
    </source>
</reference>
<keyword evidence="2 3" id="KW-0802">TPR repeat</keyword>
<dbReference type="RefSeq" id="WP_240516755.1">
    <property type="nucleotide sequence ID" value="NZ_MSPP01000001.1"/>
</dbReference>
<feature type="signal peptide" evidence="4">
    <location>
        <begin position="1"/>
        <end position="27"/>
    </location>
</feature>
<dbReference type="SMART" id="SM00028">
    <property type="entry name" value="TPR"/>
    <property type="match status" value="3"/>
</dbReference>
<evidence type="ECO:0000256" key="3">
    <source>
        <dbReference type="PROSITE-ProRule" id="PRU00339"/>
    </source>
</evidence>
<sequence length="186" mass="20234">MGTITQTYKPIVTAFAIVMGGSLAAWAQTATVDDLFERLQDAEEAEVSRLESQIMTEWSKSGSPAVDFLLQRGQEAIGAGDFPTAVDHFTAAINYAPDFAEAYNGRATAFFMMGELGPSIDDIRQTLVLNPRHFGALMGFGAILEMVGQPDRALEVYEKIQDMIPEDPNANAAIDRLTLDLQGQTL</sequence>
<dbReference type="InterPro" id="IPR050498">
    <property type="entry name" value="Ycf3"/>
</dbReference>
<gene>
    <name evidence="5" type="ORF">BVC71_02455</name>
</gene>
<feature type="repeat" description="TPR" evidence="3">
    <location>
        <begin position="100"/>
        <end position="133"/>
    </location>
</feature>
<evidence type="ECO:0000313" key="5">
    <source>
        <dbReference type="EMBL" id="OUD10387.1"/>
    </source>
</evidence>
<keyword evidence="6" id="KW-1185">Reference proteome</keyword>
<keyword evidence="1" id="KW-0677">Repeat</keyword>
<dbReference type="PANTHER" id="PTHR44858">
    <property type="entry name" value="TETRATRICOPEPTIDE REPEAT PROTEIN 6"/>
    <property type="match status" value="1"/>
</dbReference>
<dbReference type="AlphaFoldDB" id="A0A251X119"/>
<dbReference type="Proteomes" id="UP000194664">
    <property type="component" value="Unassembled WGS sequence"/>
</dbReference>
<evidence type="ECO:0000256" key="2">
    <source>
        <dbReference type="ARBA" id="ARBA00022803"/>
    </source>
</evidence>
<dbReference type="PROSITE" id="PS50005">
    <property type="entry name" value="TPR"/>
    <property type="match status" value="1"/>
</dbReference>
<protein>
    <submittedName>
        <fullName evidence="5">Uncharacterized protein</fullName>
    </submittedName>
</protein>
<dbReference type="EMBL" id="MSPP01000001">
    <property type="protein sequence ID" value="OUD10387.1"/>
    <property type="molecule type" value="Genomic_DNA"/>
</dbReference>
<evidence type="ECO:0000256" key="1">
    <source>
        <dbReference type="ARBA" id="ARBA00022737"/>
    </source>
</evidence>
<evidence type="ECO:0000313" key="6">
    <source>
        <dbReference type="Proteomes" id="UP000194664"/>
    </source>
</evidence>
<name>A0A251X119_9RHOB</name>
<dbReference type="SUPFAM" id="SSF48452">
    <property type="entry name" value="TPR-like"/>
    <property type="match status" value="1"/>
</dbReference>
<organism evidence="5 6">
    <name type="scientific">Marivivens niveibacter</name>
    <dbReference type="NCBI Taxonomy" id="1930667"/>
    <lineage>
        <taxon>Bacteria</taxon>
        <taxon>Pseudomonadati</taxon>
        <taxon>Pseudomonadota</taxon>
        <taxon>Alphaproteobacteria</taxon>
        <taxon>Rhodobacterales</taxon>
        <taxon>Paracoccaceae</taxon>
        <taxon>Marivivens group</taxon>
        <taxon>Marivivens</taxon>
    </lineage>
</organism>